<gene>
    <name evidence="9" type="ORF">VOLCADRAFT_92108</name>
</gene>
<comment type="similarity">
    <text evidence="1">Belongs to the SNF2/RAD54 helicase family. RAD16 subfamily.</text>
</comment>
<feature type="compositionally biased region" description="Low complexity" evidence="7">
    <location>
        <begin position="688"/>
        <end position="697"/>
    </location>
</feature>
<evidence type="ECO:0000259" key="8">
    <source>
        <dbReference type="PROSITE" id="PS50089"/>
    </source>
</evidence>
<feature type="region of interest" description="Disordered" evidence="7">
    <location>
        <begin position="1652"/>
        <end position="1675"/>
    </location>
</feature>
<dbReference type="STRING" id="3068.D8TYM0"/>
<keyword evidence="4" id="KW-0378">Hydrolase</keyword>
<evidence type="ECO:0000256" key="5">
    <source>
        <dbReference type="ARBA" id="ARBA00022833"/>
    </source>
</evidence>
<keyword evidence="2" id="KW-0479">Metal-binding</keyword>
<feature type="compositionally biased region" description="Basic residues" evidence="7">
    <location>
        <begin position="1132"/>
        <end position="1141"/>
    </location>
</feature>
<organism evidence="10">
    <name type="scientific">Volvox carteri f. nagariensis</name>
    <dbReference type="NCBI Taxonomy" id="3068"/>
    <lineage>
        <taxon>Eukaryota</taxon>
        <taxon>Viridiplantae</taxon>
        <taxon>Chlorophyta</taxon>
        <taxon>core chlorophytes</taxon>
        <taxon>Chlorophyceae</taxon>
        <taxon>CS clade</taxon>
        <taxon>Chlamydomonadales</taxon>
        <taxon>Volvocaceae</taxon>
        <taxon>Volvox</taxon>
    </lineage>
</organism>
<feature type="region of interest" description="Disordered" evidence="7">
    <location>
        <begin position="283"/>
        <end position="310"/>
    </location>
</feature>
<evidence type="ECO:0000313" key="10">
    <source>
        <dbReference type="Proteomes" id="UP000001058"/>
    </source>
</evidence>
<dbReference type="InParanoid" id="D8TYM0"/>
<feature type="compositionally biased region" description="Low complexity" evidence="7">
    <location>
        <begin position="241"/>
        <end position="257"/>
    </location>
</feature>
<evidence type="ECO:0000256" key="4">
    <source>
        <dbReference type="ARBA" id="ARBA00022801"/>
    </source>
</evidence>
<dbReference type="EMBL" id="GL378345">
    <property type="protein sequence ID" value="EFJ47333.1"/>
    <property type="molecule type" value="Genomic_DNA"/>
</dbReference>
<dbReference type="SUPFAM" id="SSF52540">
    <property type="entry name" value="P-loop containing nucleoside triphosphate hydrolases"/>
    <property type="match status" value="2"/>
</dbReference>
<feature type="region of interest" description="Disordered" evidence="7">
    <location>
        <begin position="64"/>
        <end position="127"/>
    </location>
</feature>
<dbReference type="Gene3D" id="3.40.50.300">
    <property type="entry name" value="P-loop containing nucleotide triphosphate hydrolases"/>
    <property type="match status" value="1"/>
</dbReference>
<feature type="compositionally biased region" description="Basic residues" evidence="7">
    <location>
        <begin position="1712"/>
        <end position="1721"/>
    </location>
</feature>
<proteinExistence type="inferred from homology"/>
<dbReference type="GO" id="GO:0005524">
    <property type="term" value="F:ATP binding"/>
    <property type="evidence" value="ECO:0007669"/>
    <property type="project" value="InterPro"/>
</dbReference>
<dbReference type="InterPro" id="IPR049730">
    <property type="entry name" value="SNF2/RAD54-like_C"/>
</dbReference>
<dbReference type="CDD" id="cd18793">
    <property type="entry name" value="SF2_C_SNF"/>
    <property type="match status" value="1"/>
</dbReference>
<evidence type="ECO:0000256" key="2">
    <source>
        <dbReference type="ARBA" id="ARBA00022723"/>
    </source>
</evidence>
<evidence type="ECO:0000256" key="6">
    <source>
        <dbReference type="PROSITE-ProRule" id="PRU00175"/>
    </source>
</evidence>
<feature type="region of interest" description="Disordered" evidence="7">
    <location>
        <begin position="1105"/>
        <end position="1152"/>
    </location>
</feature>
<dbReference type="GeneID" id="9615693"/>
<dbReference type="GO" id="GO:0016787">
    <property type="term" value="F:hydrolase activity"/>
    <property type="evidence" value="ECO:0007669"/>
    <property type="project" value="UniProtKB-KW"/>
</dbReference>
<dbReference type="PANTHER" id="PTHR45865">
    <property type="entry name" value="E3 UBIQUITIN-PROTEIN LIGASE SHPRH FAMILY MEMBER"/>
    <property type="match status" value="1"/>
</dbReference>
<dbReference type="PANTHER" id="PTHR45865:SF1">
    <property type="entry name" value="E3 UBIQUITIN-PROTEIN LIGASE SHPRH"/>
    <property type="match status" value="1"/>
</dbReference>
<dbReference type="Proteomes" id="UP000001058">
    <property type="component" value="Unassembled WGS sequence"/>
</dbReference>
<dbReference type="InterPro" id="IPR027417">
    <property type="entry name" value="P-loop_NTPase"/>
</dbReference>
<evidence type="ECO:0000256" key="1">
    <source>
        <dbReference type="ARBA" id="ARBA00008438"/>
    </source>
</evidence>
<feature type="compositionally biased region" description="Basic and acidic residues" evidence="7">
    <location>
        <begin position="1105"/>
        <end position="1114"/>
    </location>
</feature>
<feature type="region of interest" description="Disordered" evidence="7">
    <location>
        <begin position="1381"/>
        <end position="1406"/>
    </location>
</feature>
<feature type="region of interest" description="Disordered" evidence="7">
    <location>
        <begin position="1692"/>
        <end position="1742"/>
    </location>
</feature>
<dbReference type="GO" id="GO:0008270">
    <property type="term" value="F:zinc ion binding"/>
    <property type="evidence" value="ECO:0007669"/>
    <property type="project" value="UniProtKB-KW"/>
</dbReference>
<keyword evidence="5" id="KW-0862">Zinc</keyword>
<evidence type="ECO:0000313" key="9">
    <source>
        <dbReference type="EMBL" id="EFJ47333.1"/>
    </source>
</evidence>
<feature type="region of interest" description="Disordered" evidence="7">
    <location>
        <begin position="852"/>
        <end position="902"/>
    </location>
</feature>
<feature type="compositionally biased region" description="Low complexity" evidence="7">
    <location>
        <begin position="871"/>
        <end position="887"/>
    </location>
</feature>
<dbReference type="RefSeq" id="XP_002951522.1">
    <property type="nucleotide sequence ID" value="XM_002951476.1"/>
</dbReference>
<dbReference type="eggNOG" id="KOG0298">
    <property type="taxonomic scope" value="Eukaryota"/>
</dbReference>
<dbReference type="PROSITE" id="PS00518">
    <property type="entry name" value="ZF_RING_1"/>
    <property type="match status" value="1"/>
</dbReference>
<dbReference type="InterPro" id="IPR001841">
    <property type="entry name" value="Znf_RING"/>
</dbReference>
<dbReference type="SMART" id="SM00487">
    <property type="entry name" value="DEXDc"/>
    <property type="match status" value="1"/>
</dbReference>
<dbReference type="InterPro" id="IPR038718">
    <property type="entry name" value="SNF2-like_sf"/>
</dbReference>
<dbReference type="PROSITE" id="PS50089">
    <property type="entry name" value="ZF_RING_2"/>
    <property type="match status" value="1"/>
</dbReference>
<keyword evidence="3 6" id="KW-0863">Zinc-finger</keyword>
<evidence type="ECO:0000256" key="7">
    <source>
        <dbReference type="SAM" id="MobiDB-lite"/>
    </source>
</evidence>
<protein>
    <recommendedName>
        <fullName evidence="8">RING-type domain-containing protein</fullName>
    </recommendedName>
</protein>
<dbReference type="InterPro" id="IPR014001">
    <property type="entry name" value="Helicase_ATP-bd"/>
</dbReference>
<accession>D8TYM0</accession>
<feature type="compositionally biased region" description="Acidic residues" evidence="7">
    <location>
        <begin position="619"/>
        <end position="629"/>
    </location>
</feature>
<feature type="domain" description="RING-type" evidence="8">
    <location>
        <begin position="1878"/>
        <end position="1903"/>
    </location>
</feature>
<evidence type="ECO:0000256" key="3">
    <source>
        <dbReference type="ARBA" id="ARBA00022771"/>
    </source>
</evidence>
<feature type="compositionally biased region" description="Low complexity" evidence="7">
    <location>
        <begin position="152"/>
        <end position="163"/>
    </location>
</feature>
<dbReference type="eggNOG" id="KOG1002">
    <property type="taxonomic scope" value="Eukaryota"/>
</dbReference>
<feature type="compositionally biased region" description="Basic and acidic residues" evidence="7">
    <location>
        <begin position="673"/>
        <end position="687"/>
    </location>
</feature>
<feature type="compositionally biased region" description="Gly residues" evidence="7">
    <location>
        <begin position="1381"/>
        <end position="1400"/>
    </location>
</feature>
<sequence length="2115" mass="219468">MLQNCIDSDMKQAGQGDNGRVLPRRRSGGLVEAAVNLYMENPNSGRASVDAGGSAGAAAGSANAAAGARGSGSGHKRAAGREGRTTAQHGPEVIVLAESDGEGQEPQRGCRRITLGGGAHSTGHNGNPMIGIRAPVVGASAAAGGSAEVARAAGGSGAAPGARNSSVGPTTSAGNGAGHAVAGGSQPAQGNPVGNGGAALNPRSSQIRLMPVPSKPKISAGGSNASDNQGTPNGLPPLPPTATAAPSQQHQQQEGPQRVSRVPAQAAGATLTGTVSIGAGGSNAAGAAAAGAGPSGAAAGAPAGGSAAAGAAGTATAAGGAAMGRVEASRQATRPDPNQPLLLGNLIADVKRTQGPYPVAPLLPLPEHRRPDGSLFLADQDAVPDRSPPVQQLNSLKWPMLLGKVVTPLELGMCKTVEGRESVLNMALDWLKEGKLVYGSTSLGQRCDEHADLFWKLEFPHPIMVSPGPWLERPQEQPDGWRLALFVDNRDFWSAAMAKFPGLSPNREIRLATTVVGCNVQRLVNFYLLRKYPLELNRAQSSSVIPVNIRILGPGLDPEKGVMLRVDVPESDLGRELEGTAARPGIATTKAAAQEGFGSAHDADSDGSSGDGDAREGPSDSDQESDVEDGAAAAGSKRKRPLRGSGGGNGADGAGMARGASRKKGSRGSTRGAEPKRPSRAAKERGAGRAAAAGEVEGSMDSQRPRKRVRRLAETSGAGCLGGALPAPAMIVGAGSSMGMAGGSATGGQQPNRSGEAPAAMADGTFRLSLEFYITEETLKATTPPTNWSPVDIQHGKCTGRGNKYNRDGAEHLANIIHVLLEHGTGLYVGPDCDGVINTMDVLQQAAQRASKAGGAGSDRCSLNRGGSVDGSTAGAAGAPGSGANAAKHVINDEGSNGPADELRDLDALLDSIQPPNDLPQAAVPPPVVARPKPFQLQGLEWMMRREQRGDALGRSLLLLHPAWAQVVLGSTGLVLQVHRLSPWFITADFFPAPVGGTCGGFLCDEMGLGKSVQTLMLIVSNPSPPGWAAKPVPLASGNGSGAGSSRCNAVVPMTALADTGDNEPIPIPTTLLVTPLNLQRQWVEEIERHLRPGSLKWAIYHGRGDSHRPHSLESDPPLGTSAESGEDGKRAGARPSRRTRQLAAATDPGKTLSGRLLPPAMAYDGNGNKVPVHGCDVVLVSYEVLRKELTAVGDKTSQSLPRLGFWRIVLDEAQLVANSNCVAAEVASSLYRRHAWVVTGTPISSCFNEVKGLCQFLSYEPFYHSVLWRKLIEEPLTQRGLVGLTAIRALLRGVMLRRSKAAVADQLALPPCVREDLTVELSGVERAFYDVLKARFNTSLAAMRSAGSAANTAYQRASTQLVELRQSCCHPQIVRREAQAGGGLRGSGGDGAGAAGSKGQGSRRSMRQIMSKMVTDAYTAYDQAVAYLYGSRLQQAALDDCRRAGVVTDAGSAAGTHTCAPADGGGERTAGSSVGAMGTGAAGGRRIRSGSAHAAVGAAGPTSSPSLSSLEDLLESIRKMTKLVSEPDILHQAKIRERDGAVKWERAHETAAFGGVPGGLAAVALPLATEQARERKRRWMRLELDGLMLTCYVACLLAPRGTLQLLAARANARFLAEAQRAAEAKAESMTDTVSYRQALLMEAQTSYEAAKTEAKEAASTGAGEMEEQAARGLGSGASAAAAGADFLLYDSDDEEDGSHGGDSDSDEGDRRRRQSGKRRYSGGFRDRNKSAQKKRRIAAVDGGGGGDIRTVDLLLARGGTRYQEAMFRSEAAVRAFQSVTLKRWLAAEGSGKTPGPAADDPRHLQVVGEKWHDLQHMINELSPSREGQAEQGMAGDCGKSDAAAVATEGGIAGDAVANAAAGPSGGYAGECRTITKCGHTFCTDCIHDIVQDTGAAPCPICRRQLTRDDLFDSVPEEEAEEDDATDPGLGNGEFGAKVSALLEELDRMATSDPCSKALVFSSWGRLLRLVQEALLANNVRCASMVGGNPAARQAALQSFLHDPTCRVLLLLKSHSGGAAGLSLTVAHTAFMLEPAVNPGLEAQAAARICRLGQDRPTRVIRIIAKHTVEDRVLAMQQYKQQLGFDLAGRGSAAGGEAVTESVDGGMLLRFFDKL</sequence>
<feature type="compositionally biased region" description="Gly residues" evidence="7">
    <location>
        <begin position="644"/>
        <end position="653"/>
    </location>
</feature>
<dbReference type="InterPro" id="IPR018957">
    <property type="entry name" value="Znf_C3HC4_RING-type"/>
</dbReference>
<feature type="region of interest" description="Disordered" evidence="7">
    <location>
        <begin position="593"/>
        <end position="720"/>
    </location>
</feature>
<dbReference type="InterPro" id="IPR000330">
    <property type="entry name" value="SNF2_N"/>
</dbReference>
<dbReference type="Gene3D" id="3.30.40.10">
    <property type="entry name" value="Zinc/RING finger domain, C3HC4 (zinc finger)"/>
    <property type="match status" value="1"/>
</dbReference>
<name>D8TYM0_VOLCA</name>
<dbReference type="InterPro" id="IPR017907">
    <property type="entry name" value="Znf_RING_CS"/>
</dbReference>
<reference evidence="9 10" key="1">
    <citation type="journal article" date="2010" name="Science">
        <title>Genomic analysis of organismal complexity in the multicellular green alga Volvox carteri.</title>
        <authorList>
            <person name="Prochnik S.E."/>
            <person name="Umen J."/>
            <person name="Nedelcu A.M."/>
            <person name="Hallmann A."/>
            <person name="Miller S.M."/>
            <person name="Nishii I."/>
            <person name="Ferris P."/>
            <person name="Kuo A."/>
            <person name="Mitros T."/>
            <person name="Fritz-Laylin L.K."/>
            <person name="Hellsten U."/>
            <person name="Chapman J."/>
            <person name="Simakov O."/>
            <person name="Rensing S.A."/>
            <person name="Terry A."/>
            <person name="Pangilinan J."/>
            <person name="Kapitonov V."/>
            <person name="Jurka J."/>
            <person name="Salamov A."/>
            <person name="Shapiro H."/>
            <person name="Schmutz J."/>
            <person name="Grimwood J."/>
            <person name="Lindquist E."/>
            <person name="Lucas S."/>
            <person name="Grigoriev I.V."/>
            <person name="Schmitt R."/>
            <person name="Kirk D."/>
            <person name="Rokhsar D.S."/>
        </authorList>
    </citation>
    <scope>NUCLEOTIDE SEQUENCE [LARGE SCALE GENOMIC DNA]</scope>
    <source>
        <strain evidence="10">f. Nagariensis / Eve</strain>
    </source>
</reference>
<dbReference type="OrthoDB" id="423559at2759"/>
<dbReference type="SUPFAM" id="SSF57850">
    <property type="entry name" value="RING/U-box"/>
    <property type="match status" value="1"/>
</dbReference>
<dbReference type="InterPro" id="IPR052583">
    <property type="entry name" value="ATP-helicase/E3_Ub-Ligase"/>
</dbReference>
<dbReference type="Gene3D" id="3.40.50.10810">
    <property type="entry name" value="Tandem AAA-ATPase domain"/>
    <property type="match status" value="2"/>
</dbReference>
<feature type="compositionally biased region" description="Low complexity" evidence="7">
    <location>
        <begin position="284"/>
        <end position="310"/>
    </location>
</feature>
<feature type="region of interest" description="Disordered" evidence="7">
    <location>
        <begin position="152"/>
        <end position="266"/>
    </location>
</feature>
<keyword evidence="10" id="KW-1185">Reference proteome</keyword>
<dbReference type="InterPro" id="IPR013083">
    <property type="entry name" value="Znf_RING/FYVE/PHD"/>
</dbReference>
<dbReference type="CDD" id="cd18008">
    <property type="entry name" value="DEXDc_SHPRH-like"/>
    <property type="match status" value="1"/>
</dbReference>
<dbReference type="KEGG" id="vcn:VOLCADRAFT_92108"/>
<dbReference type="Pfam" id="PF00176">
    <property type="entry name" value="SNF2-rel_dom"/>
    <property type="match status" value="1"/>
</dbReference>
<feature type="region of interest" description="Disordered" evidence="7">
    <location>
        <begin position="1"/>
        <end position="25"/>
    </location>
</feature>
<dbReference type="Pfam" id="PF00097">
    <property type="entry name" value="zf-C3HC4"/>
    <property type="match status" value="1"/>
</dbReference>
<feature type="region of interest" description="Disordered" evidence="7">
    <location>
        <begin position="1465"/>
        <end position="1486"/>
    </location>
</feature>